<comment type="caution">
    <text evidence="18">The sequence shown here is derived from an EMBL/GenBank/DDBJ whole genome shotgun (WGS) entry which is preliminary data.</text>
</comment>
<evidence type="ECO:0000256" key="9">
    <source>
        <dbReference type="ARBA" id="ARBA00022976"/>
    </source>
</evidence>
<evidence type="ECO:0000256" key="3">
    <source>
        <dbReference type="ARBA" id="ARBA00010626"/>
    </source>
</evidence>
<dbReference type="GO" id="GO:0007219">
    <property type="term" value="P:Notch signaling pathway"/>
    <property type="evidence" value="ECO:0007669"/>
    <property type="project" value="UniProtKB-KW"/>
</dbReference>
<proteinExistence type="inferred from homology"/>
<evidence type="ECO:0000256" key="1">
    <source>
        <dbReference type="ARBA" id="ARBA00004240"/>
    </source>
</evidence>
<name>A0A9P0PR91_ACAOB</name>
<sequence length="221" mass="25748">MLNSVMYTLFVLFNILQSVFSTDLDPLGYIAYCPCMGRFGNQADHFLGALGFAKGLNRTLVLPAWVEYRYGEHRSIQIPFDTYFKVEPLKEYHKVITMEEFMKEVAPYEWPEDKRVSFCYMPRGDGSGCNAKEGNPFGPFWDTYSVNFVSSEFYGPLHYDFYQTDMAKQWKQKYPPEKWPVLAFTGCCQEMKLMNYMHSLLLTTAMNYLEHSSYKGTKLAI</sequence>
<dbReference type="Proteomes" id="UP001152888">
    <property type="component" value="Unassembled WGS sequence"/>
</dbReference>
<evidence type="ECO:0000256" key="14">
    <source>
        <dbReference type="ARBA" id="ARBA00033080"/>
    </source>
</evidence>
<reference evidence="18" key="1">
    <citation type="submission" date="2022-03" db="EMBL/GenBank/DDBJ databases">
        <authorList>
            <person name="Sayadi A."/>
        </authorList>
    </citation>
    <scope>NUCLEOTIDE SEQUENCE</scope>
</reference>
<dbReference type="Gene3D" id="3.40.50.11340">
    <property type="match status" value="1"/>
</dbReference>
<evidence type="ECO:0000256" key="16">
    <source>
        <dbReference type="ARBA" id="ARBA00048647"/>
    </source>
</evidence>
<keyword evidence="10" id="KW-1015">Disulfide bond</keyword>
<dbReference type="GO" id="GO:0046922">
    <property type="term" value="F:peptide-O-fucosyltransferase activity"/>
    <property type="evidence" value="ECO:0007669"/>
    <property type="project" value="UniProtKB-EC"/>
</dbReference>
<dbReference type="GO" id="GO:0005783">
    <property type="term" value="C:endoplasmic reticulum"/>
    <property type="evidence" value="ECO:0007669"/>
    <property type="project" value="UniProtKB-SubCell"/>
</dbReference>
<comment type="similarity">
    <text evidence="3">Belongs to the glycosyltransferase 65 family.</text>
</comment>
<dbReference type="AlphaFoldDB" id="A0A9P0PR91"/>
<feature type="signal peptide" evidence="17">
    <location>
        <begin position="1"/>
        <end position="21"/>
    </location>
</feature>
<protein>
    <recommendedName>
        <fullName evidence="5">GDP-fucose protein O-fucosyltransferase 1</fullName>
        <ecNumber evidence="4">2.4.1.221</ecNumber>
    </recommendedName>
    <alternativeName>
        <fullName evidence="14">Peptide-O-fucosyltransferase 1</fullName>
    </alternativeName>
</protein>
<keyword evidence="11" id="KW-0325">Glycoprotein</keyword>
<dbReference type="EC" id="2.4.1.221" evidence="4"/>
<evidence type="ECO:0000256" key="4">
    <source>
        <dbReference type="ARBA" id="ARBA00012196"/>
    </source>
</evidence>
<dbReference type="EMBL" id="CAKOFQ010007201">
    <property type="protein sequence ID" value="CAH1994490.1"/>
    <property type="molecule type" value="Genomic_DNA"/>
</dbReference>
<organism evidence="18 19">
    <name type="scientific">Acanthoscelides obtectus</name>
    <name type="common">Bean weevil</name>
    <name type="synonym">Bruchus obtectus</name>
    <dbReference type="NCBI Taxonomy" id="200917"/>
    <lineage>
        <taxon>Eukaryota</taxon>
        <taxon>Metazoa</taxon>
        <taxon>Ecdysozoa</taxon>
        <taxon>Arthropoda</taxon>
        <taxon>Hexapoda</taxon>
        <taxon>Insecta</taxon>
        <taxon>Pterygota</taxon>
        <taxon>Neoptera</taxon>
        <taxon>Endopterygota</taxon>
        <taxon>Coleoptera</taxon>
        <taxon>Polyphaga</taxon>
        <taxon>Cucujiformia</taxon>
        <taxon>Chrysomeloidea</taxon>
        <taxon>Chrysomelidae</taxon>
        <taxon>Bruchinae</taxon>
        <taxon>Bruchini</taxon>
        <taxon>Acanthoscelides</taxon>
    </lineage>
</organism>
<keyword evidence="8" id="KW-0256">Endoplasmic reticulum</keyword>
<evidence type="ECO:0000256" key="7">
    <source>
        <dbReference type="ARBA" id="ARBA00022679"/>
    </source>
</evidence>
<evidence type="ECO:0000256" key="10">
    <source>
        <dbReference type="ARBA" id="ARBA00023157"/>
    </source>
</evidence>
<keyword evidence="17" id="KW-0732">Signal</keyword>
<feature type="chain" id="PRO_5040168175" description="GDP-fucose protein O-fucosyltransferase 1" evidence="17">
    <location>
        <begin position="22"/>
        <end position="221"/>
    </location>
</feature>
<dbReference type="GO" id="GO:0006004">
    <property type="term" value="P:fucose metabolic process"/>
    <property type="evidence" value="ECO:0007669"/>
    <property type="project" value="UniProtKB-KW"/>
</dbReference>
<comment type="subcellular location">
    <subcellularLocation>
        <location evidence="1">Endoplasmic reticulum</location>
    </subcellularLocation>
</comment>
<evidence type="ECO:0000256" key="15">
    <source>
        <dbReference type="ARBA" id="ARBA00047273"/>
    </source>
</evidence>
<comment type="pathway">
    <text evidence="2">Protein modification; protein glycosylation.</text>
</comment>
<evidence type="ECO:0000256" key="12">
    <source>
        <dbReference type="ARBA" id="ARBA00023253"/>
    </source>
</evidence>
<keyword evidence="13" id="KW-0119">Carbohydrate metabolism</keyword>
<keyword evidence="7" id="KW-0808">Transferase</keyword>
<comment type="catalytic activity">
    <reaction evidence="16">
        <text>L-seryl-[protein] + GDP-beta-L-fucose = 3-O-(alpha-L-fucosyl)-L-seryl-[protein] + GDP + H(+)</text>
        <dbReference type="Rhea" id="RHEA:63644"/>
        <dbReference type="Rhea" id="RHEA-COMP:9863"/>
        <dbReference type="Rhea" id="RHEA-COMP:17914"/>
        <dbReference type="ChEBI" id="CHEBI:15378"/>
        <dbReference type="ChEBI" id="CHEBI:29999"/>
        <dbReference type="ChEBI" id="CHEBI:57273"/>
        <dbReference type="ChEBI" id="CHEBI:58189"/>
        <dbReference type="ChEBI" id="CHEBI:189632"/>
        <dbReference type="EC" id="2.4.1.221"/>
    </reaction>
    <physiologicalReaction direction="left-to-right" evidence="16">
        <dbReference type="Rhea" id="RHEA:63645"/>
    </physiologicalReaction>
</comment>
<dbReference type="PANTHER" id="PTHR21420">
    <property type="entry name" value="GDP-FUCOSE PROTEIN O-FUCOSYLTRANSFERASE 1"/>
    <property type="match status" value="1"/>
</dbReference>
<keyword evidence="9" id="KW-0914">Notch signaling pathway</keyword>
<dbReference type="InterPro" id="IPR019378">
    <property type="entry name" value="GDP-Fuc_O-FucTrfase"/>
</dbReference>
<evidence type="ECO:0000256" key="11">
    <source>
        <dbReference type="ARBA" id="ARBA00023180"/>
    </source>
</evidence>
<accession>A0A9P0PR91</accession>
<keyword evidence="6" id="KW-0328">Glycosyltransferase</keyword>
<dbReference type="Pfam" id="PF10250">
    <property type="entry name" value="O-FucT"/>
    <property type="match status" value="1"/>
</dbReference>
<evidence type="ECO:0000313" key="18">
    <source>
        <dbReference type="EMBL" id="CAH1994490.1"/>
    </source>
</evidence>
<keyword evidence="19" id="KW-1185">Reference proteome</keyword>
<evidence type="ECO:0000256" key="2">
    <source>
        <dbReference type="ARBA" id="ARBA00004922"/>
    </source>
</evidence>
<keyword evidence="12" id="KW-0294">Fucose metabolism</keyword>
<evidence type="ECO:0000313" key="19">
    <source>
        <dbReference type="Proteomes" id="UP001152888"/>
    </source>
</evidence>
<comment type="catalytic activity">
    <reaction evidence="15">
        <text>L-threonyl-[protein] + GDP-beta-L-fucose = 3-O-(alpha-L-fucosyl)-L-threonyl-[protein] + GDP + H(+)</text>
        <dbReference type="Rhea" id="RHEA:70491"/>
        <dbReference type="Rhea" id="RHEA-COMP:11060"/>
        <dbReference type="Rhea" id="RHEA-COMP:17915"/>
        <dbReference type="ChEBI" id="CHEBI:15378"/>
        <dbReference type="ChEBI" id="CHEBI:30013"/>
        <dbReference type="ChEBI" id="CHEBI:57273"/>
        <dbReference type="ChEBI" id="CHEBI:58189"/>
        <dbReference type="ChEBI" id="CHEBI:189631"/>
        <dbReference type="EC" id="2.4.1.221"/>
    </reaction>
    <physiologicalReaction direction="left-to-right" evidence="15">
        <dbReference type="Rhea" id="RHEA:70492"/>
    </physiologicalReaction>
</comment>
<gene>
    <name evidence="18" type="ORF">ACAOBT_LOCUS22153</name>
</gene>
<dbReference type="InterPro" id="IPR039922">
    <property type="entry name" value="POFUT1"/>
</dbReference>
<evidence type="ECO:0000256" key="8">
    <source>
        <dbReference type="ARBA" id="ARBA00022824"/>
    </source>
</evidence>
<dbReference type="PANTHER" id="PTHR21420:SF10">
    <property type="entry name" value="GDP-FUCOSE PROTEIN O-FUCOSYLTRANSFERASE 1"/>
    <property type="match status" value="1"/>
</dbReference>
<evidence type="ECO:0000256" key="13">
    <source>
        <dbReference type="ARBA" id="ARBA00023277"/>
    </source>
</evidence>
<dbReference type="OrthoDB" id="10050276at2759"/>
<evidence type="ECO:0000256" key="6">
    <source>
        <dbReference type="ARBA" id="ARBA00022676"/>
    </source>
</evidence>
<evidence type="ECO:0000256" key="17">
    <source>
        <dbReference type="SAM" id="SignalP"/>
    </source>
</evidence>
<evidence type="ECO:0000256" key="5">
    <source>
        <dbReference type="ARBA" id="ARBA00021745"/>
    </source>
</evidence>